<dbReference type="GO" id="GO:0005524">
    <property type="term" value="F:ATP binding"/>
    <property type="evidence" value="ECO:0007669"/>
    <property type="project" value="UniProtKB-KW"/>
</dbReference>
<comment type="pathway">
    <text evidence="2 13">Carbohydrate degradation; glycolysis; pyruvate from D-glyceraldehyde 3-phosphate: step 5/5.</text>
</comment>
<accession>A0AAU8JGG0</accession>
<keyword evidence="5 13" id="KW-0808">Transferase</keyword>
<dbReference type="Gene3D" id="3.20.20.60">
    <property type="entry name" value="Phosphoenolpyruvate-binding domains"/>
    <property type="match status" value="1"/>
</dbReference>
<dbReference type="Gene3D" id="2.40.33.10">
    <property type="entry name" value="PK beta-barrel domain-like"/>
    <property type="match status" value="1"/>
</dbReference>
<evidence type="ECO:0000256" key="4">
    <source>
        <dbReference type="ARBA" id="ARBA00012142"/>
    </source>
</evidence>
<reference evidence="15" key="1">
    <citation type="submission" date="2024-07" db="EMBL/GenBank/DDBJ databases">
        <authorList>
            <person name="Kim Y.J."/>
            <person name="Jeong J.Y."/>
        </authorList>
    </citation>
    <scope>NUCLEOTIDE SEQUENCE</scope>
    <source>
        <strain evidence="15">GIHE-MW2</strain>
    </source>
</reference>
<evidence type="ECO:0000256" key="7">
    <source>
        <dbReference type="ARBA" id="ARBA00022741"/>
    </source>
</evidence>
<keyword evidence="11 13" id="KW-0324">Glycolysis</keyword>
<evidence type="ECO:0000256" key="9">
    <source>
        <dbReference type="ARBA" id="ARBA00022840"/>
    </source>
</evidence>
<evidence type="ECO:0000256" key="6">
    <source>
        <dbReference type="ARBA" id="ARBA00022723"/>
    </source>
</evidence>
<keyword evidence="12 15" id="KW-0670">Pyruvate</keyword>
<dbReference type="GO" id="GO:0000287">
    <property type="term" value="F:magnesium ion binding"/>
    <property type="evidence" value="ECO:0007669"/>
    <property type="project" value="InterPro"/>
</dbReference>
<evidence type="ECO:0000256" key="11">
    <source>
        <dbReference type="ARBA" id="ARBA00023152"/>
    </source>
</evidence>
<dbReference type="PANTHER" id="PTHR11817">
    <property type="entry name" value="PYRUVATE KINASE"/>
    <property type="match status" value="1"/>
</dbReference>
<keyword evidence="10 13" id="KW-0460">Magnesium</keyword>
<dbReference type="GO" id="GO:0016301">
    <property type="term" value="F:kinase activity"/>
    <property type="evidence" value="ECO:0007669"/>
    <property type="project" value="UniProtKB-KW"/>
</dbReference>
<comment type="catalytic activity">
    <reaction evidence="13">
        <text>pyruvate + ATP = phosphoenolpyruvate + ADP + H(+)</text>
        <dbReference type="Rhea" id="RHEA:18157"/>
        <dbReference type="ChEBI" id="CHEBI:15361"/>
        <dbReference type="ChEBI" id="CHEBI:15378"/>
        <dbReference type="ChEBI" id="CHEBI:30616"/>
        <dbReference type="ChEBI" id="CHEBI:58702"/>
        <dbReference type="ChEBI" id="CHEBI:456216"/>
        <dbReference type="EC" id="2.7.1.40"/>
    </reaction>
</comment>
<dbReference type="SUPFAM" id="SSF50800">
    <property type="entry name" value="PK beta-barrel domain-like"/>
    <property type="match status" value="1"/>
</dbReference>
<name>A0AAU8JGG0_9CYAN</name>
<evidence type="ECO:0000256" key="5">
    <source>
        <dbReference type="ARBA" id="ARBA00022679"/>
    </source>
</evidence>
<keyword evidence="7" id="KW-0547">Nucleotide-binding</keyword>
<evidence type="ECO:0000256" key="2">
    <source>
        <dbReference type="ARBA" id="ARBA00004997"/>
    </source>
</evidence>
<dbReference type="EMBL" id="CP159837">
    <property type="protein sequence ID" value="XCM37919.1"/>
    <property type="molecule type" value="Genomic_DNA"/>
</dbReference>
<dbReference type="SUPFAM" id="SSF51621">
    <property type="entry name" value="Phosphoenolpyruvate/pyruvate domain"/>
    <property type="match status" value="1"/>
</dbReference>
<proteinExistence type="inferred from homology"/>
<feature type="domain" description="Pyruvate kinase barrel" evidence="14">
    <location>
        <begin position="4"/>
        <end position="309"/>
    </location>
</feature>
<sequence>MKRVFTLGPASESPKIIEYFCQTADGFRLNVAHLSLEGLKTWLDRLSSIFYNQGKVWPVILDLQGAKMRIGQYPSQAEIPANVCLFFGEVSASPDYLPVPHLDLFQVLQVGDILSLNDDRLKIKVTEVGQRQATAEVLVNGSLSAYKGINRLDHPVPFTQVGQRDRAAIELGLQYEYVQFACSFVLDGTEAEHLRPLTQDRQLIAKIERPESMQFLQDIDGNFDDLWFCRGDLGTQAGLRVLGALQAQFVAQFPQLSKPKFIAGQVLEYMTYFPQPTRSEVVHLYDLKIAGFDGMVLSDETAIGQFPEKVADFLQDFFTD</sequence>
<comment type="similarity">
    <text evidence="3 13">Belongs to the pyruvate kinase family.</text>
</comment>
<organism evidence="15">
    <name type="scientific">Planktothricoides raciborskii GIHE-MW2</name>
    <dbReference type="NCBI Taxonomy" id="2792601"/>
    <lineage>
        <taxon>Bacteria</taxon>
        <taxon>Bacillati</taxon>
        <taxon>Cyanobacteriota</taxon>
        <taxon>Cyanophyceae</taxon>
        <taxon>Oscillatoriophycideae</taxon>
        <taxon>Oscillatoriales</taxon>
        <taxon>Oscillatoriaceae</taxon>
        <taxon>Planktothricoides</taxon>
    </lineage>
</organism>
<keyword evidence="9" id="KW-0067">ATP-binding</keyword>
<evidence type="ECO:0000256" key="8">
    <source>
        <dbReference type="ARBA" id="ARBA00022777"/>
    </source>
</evidence>
<dbReference type="InterPro" id="IPR011037">
    <property type="entry name" value="Pyrv_Knase-like_insert_dom_sf"/>
</dbReference>
<gene>
    <name evidence="15" type="ORF">ABWT76_000728</name>
</gene>
<dbReference type="Pfam" id="PF00224">
    <property type="entry name" value="PK"/>
    <property type="match status" value="1"/>
</dbReference>
<dbReference type="PRINTS" id="PR01050">
    <property type="entry name" value="PYRUVTKNASE"/>
</dbReference>
<evidence type="ECO:0000256" key="12">
    <source>
        <dbReference type="ARBA" id="ARBA00023317"/>
    </source>
</evidence>
<dbReference type="GO" id="GO:0004743">
    <property type="term" value="F:pyruvate kinase activity"/>
    <property type="evidence" value="ECO:0007669"/>
    <property type="project" value="UniProtKB-EC"/>
</dbReference>
<dbReference type="InterPro" id="IPR015793">
    <property type="entry name" value="Pyrv_Knase_brl"/>
</dbReference>
<evidence type="ECO:0000313" key="15">
    <source>
        <dbReference type="EMBL" id="XCM37919.1"/>
    </source>
</evidence>
<dbReference type="InterPro" id="IPR001697">
    <property type="entry name" value="Pyr_Knase"/>
</dbReference>
<dbReference type="RefSeq" id="WP_354635648.1">
    <property type="nucleotide sequence ID" value="NZ_CP159837.1"/>
</dbReference>
<evidence type="ECO:0000256" key="3">
    <source>
        <dbReference type="ARBA" id="ARBA00008663"/>
    </source>
</evidence>
<evidence type="ECO:0000256" key="13">
    <source>
        <dbReference type="RuleBase" id="RU000504"/>
    </source>
</evidence>
<keyword evidence="8 13" id="KW-0418">Kinase</keyword>
<dbReference type="InterPro" id="IPR040442">
    <property type="entry name" value="Pyrv_kinase-like_dom_sf"/>
</dbReference>
<comment type="cofactor">
    <cofactor evidence="1">
        <name>K(+)</name>
        <dbReference type="ChEBI" id="CHEBI:29103"/>
    </cofactor>
</comment>
<dbReference type="InterPro" id="IPR015806">
    <property type="entry name" value="Pyrv_Knase_insert_dom_sf"/>
</dbReference>
<dbReference type="AlphaFoldDB" id="A0AAU8JGG0"/>
<evidence type="ECO:0000256" key="10">
    <source>
        <dbReference type="ARBA" id="ARBA00022842"/>
    </source>
</evidence>
<dbReference type="GO" id="GO:0030955">
    <property type="term" value="F:potassium ion binding"/>
    <property type="evidence" value="ECO:0007669"/>
    <property type="project" value="InterPro"/>
</dbReference>
<evidence type="ECO:0000256" key="1">
    <source>
        <dbReference type="ARBA" id="ARBA00001958"/>
    </source>
</evidence>
<evidence type="ECO:0000259" key="14">
    <source>
        <dbReference type="Pfam" id="PF00224"/>
    </source>
</evidence>
<protein>
    <recommendedName>
        <fullName evidence="4 13">Pyruvate kinase</fullName>
        <ecNumber evidence="4 13">2.7.1.40</ecNumber>
    </recommendedName>
</protein>
<dbReference type="InterPro" id="IPR015813">
    <property type="entry name" value="Pyrv/PenolPyrv_kinase-like_dom"/>
</dbReference>
<keyword evidence="6" id="KW-0479">Metal-binding</keyword>
<dbReference type="EC" id="2.7.1.40" evidence="4 13"/>